<reference evidence="3 4" key="1">
    <citation type="submission" date="2015-03" db="EMBL/GenBank/DDBJ databases">
        <title>Genome sequencing of Methylobacterium variabile DSM 16961.</title>
        <authorList>
            <person name="Chaudhry V."/>
            <person name="Patil P.B."/>
        </authorList>
    </citation>
    <scope>NUCLEOTIDE SEQUENCE [LARGE SCALE GENOMIC DNA]</scope>
    <source>
        <strain evidence="3 4">DSM 16961</strain>
    </source>
</reference>
<accession>A0A0J6RYD4</accession>
<proteinExistence type="inferred from homology"/>
<dbReference type="InterPro" id="IPR006120">
    <property type="entry name" value="Resolvase_HTH_dom"/>
</dbReference>
<evidence type="ECO:0000313" key="4">
    <source>
        <dbReference type="Proteomes" id="UP000035955"/>
    </source>
</evidence>
<dbReference type="RefSeq" id="WP_048448729.1">
    <property type="nucleotide sequence ID" value="NZ_LABY01000498.1"/>
</dbReference>
<dbReference type="PROSITE" id="PS51736">
    <property type="entry name" value="RECOMBINASES_3"/>
    <property type="match status" value="1"/>
</dbReference>
<dbReference type="Pfam" id="PF00239">
    <property type="entry name" value="Resolvase"/>
    <property type="match status" value="1"/>
</dbReference>
<gene>
    <name evidence="3" type="ORF">VQ02_34220</name>
</gene>
<dbReference type="InterPro" id="IPR036162">
    <property type="entry name" value="Resolvase-like_N_sf"/>
</dbReference>
<dbReference type="InterPro" id="IPR009057">
    <property type="entry name" value="Homeodomain-like_sf"/>
</dbReference>
<evidence type="ECO:0000259" key="2">
    <source>
        <dbReference type="PROSITE" id="PS51736"/>
    </source>
</evidence>
<dbReference type="CDD" id="cd00569">
    <property type="entry name" value="HTH_Hin_like"/>
    <property type="match status" value="1"/>
</dbReference>
<name>A0A0J6RYD4_9HYPH</name>
<dbReference type="PATRIC" id="fig|298794.3.peg.6076"/>
<dbReference type="Gene3D" id="1.10.10.60">
    <property type="entry name" value="Homeodomain-like"/>
    <property type="match status" value="1"/>
</dbReference>
<evidence type="ECO:0000313" key="3">
    <source>
        <dbReference type="EMBL" id="KMO26379.1"/>
    </source>
</evidence>
<feature type="non-terminal residue" evidence="3">
    <location>
        <position position="1"/>
    </location>
</feature>
<organism evidence="3 4">
    <name type="scientific">Methylobacterium variabile</name>
    <dbReference type="NCBI Taxonomy" id="298794"/>
    <lineage>
        <taxon>Bacteria</taxon>
        <taxon>Pseudomonadati</taxon>
        <taxon>Pseudomonadota</taxon>
        <taxon>Alphaproteobacteria</taxon>
        <taxon>Hyphomicrobiales</taxon>
        <taxon>Methylobacteriaceae</taxon>
        <taxon>Methylobacterium</taxon>
    </lineage>
</organism>
<comment type="similarity">
    <text evidence="1">Belongs to the site-specific recombinase resolvase family.</text>
</comment>
<protein>
    <submittedName>
        <fullName evidence="3">Resolvase</fullName>
    </submittedName>
</protein>
<dbReference type="Gene3D" id="6.10.250.10">
    <property type="match status" value="1"/>
</dbReference>
<keyword evidence="4" id="KW-1185">Reference proteome</keyword>
<dbReference type="GO" id="GO:0003677">
    <property type="term" value="F:DNA binding"/>
    <property type="evidence" value="ECO:0007669"/>
    <property type="project" value="InterPro"/>
</dbReference>
<dbReference type="AlphaFoldDB" id="A0A0J6RYD4"/>
<dbReference type="OrthoDB" id="9800103at2"/>
<feature type="domain" description="Resolvase/invertase-type recombinase catalytic" evidence="2">
    <location>
        <begin position="1"/>
        <end position="35"/>
    </location>
</feature>
<dbReference type="InterPro" id="IPR006119">
    <property type="entry name" value="Resolv_N"/>
</dbReference>
<comment type="caution">
    <text evidence="3">The sequence shown here is derived from an EMBL/GenBank/DDBJ whole genome shotgun (WGS) entry which is preliminary data.</text>
</comment>
<dbReference type="Pfam" id="PF02796">
    <property type="entry name" value="HTH_7"/>
    <property type="match status" value="1"/>
</dbReference>
<sequence length="85" mass="9215">IGRIVVTVLGMVAEMERKFILERQRAGIEAAKTAGVYAGKGRPKSVPEAEIRRRHAAGEGPASIARQLGISRMSVYRVLDTKNPA</sequence>
<dbReference type="SUPFAM" id="SSF53041">
    <property type="entry name" value="Resolvase-like"/>
    <property type="match status" value="1"/>
</dbReference>
<evidence type="ECO:0000256" key="1">
    <source>
        <dbReference type="ARBA" id="ARBA00009913"/>
    </source>
</evidence>
<dbReference type="SUPFAM" id="SSF46689">
    <property type="entry name" value="Homeodomain-like"/>
    <property type="match status" value="1"/>
</dbReference>
<dbReference type="EMBL" id="LABY01000498">
    <property type="protein sequence ID" value="KMO26379.1"/>
    <property type="molecule type" value="Genomic_DNA"/>
</dbReference>
<dbReference type="Proteomes" id="UP000035955">
    <property type="component" value="Unassembled WGS sequence"/>
</dbReference>
<dbReference type="GO" id="GO:0000150">
    <property type="term" value="F:DNA strand exchange activity"/>
    <property type="evidence" value="ECO:0007669"/>
    <property type="project" value="InterPro"/>
</dbReference>